<dbReference type="SMART" id="SM00563">
    <property type="entry name" value="PlsC"/>
    <property type="match status" value="1"/>
</dbReference>
<dbReference type="Proteomes" id="UP000006852">
    <property type="component" value="Chromosome"/>
</dbReference>
<evidence type="ECO:0000256" key="1">
    <source>
        <dbReference type="ARBA" id="ARBA00005189"/>
    </source>
</evidence>
<dbReference type="HOGENOM" id="CLU_1102396_0_0_12"/>
<dbReference type="CDD" id="cd07989">
    <property type="entry name" value="LPLAT_AGPAT-like"/>
    <property type="match status" value="1"/>
</dbReference>
<evidence type="ECO:0000313" key="6">
    <source>
        <dbReference type="Proteomes" id="UP000006852"/>
    </source>
</evidence>
<dbReference type="AlphaFoldDB" id="F2NSS8"/>
<evidence type="ECO:0000256" key="3">
    <source>
        <dbReference type="ARBA" id="ARBA00023315"/>
    </source>
</evidence>
<keyword evidence="6" id="KW-1185">Reference proteome</keyword>
<keyword evidence="2" id="KW-0808">Transferase</keyword>
<dbReference type="GO" id="GO:0006654">
    <property type="term" value="P:phosphatidic acid biosynthetic process"/>
    <property type="evidence" value="ECO:0007669"/>
    <property type="project" value="TreeGrafter"/>
</dbReference>
<dbReference type="EMBL" id="CP002631">
    <property type="protein sequence ID" value="AEB14316.1"/>
    <property type="molecule type" value="Genomic_DNA"/>
</dbReference>
<evidence type="ECO:0000256" key="2">
    <source>
        <dbReference type="ARBA" id="ARBA00022679"/>
    </source>
</evidence>
<dbReference type="InterPro" id="IPR002123">
    <property type="entry name" value="Plipid/glycerol_acylTrfase"/>
</dbReference>
<reference evidence="5 6" key="1">
    <citation type="journal article" date="2011" name="Stand. Genomic Sci.">
        <title>Complete genome sequence of Treponema succinifaciens type strain (6091).</title>
        <authorList>
            <person name="Han C."/>
            <person name="Gronow S."/>
            <person name="Teshima H."/>
            <person name="Lapidus A."/>
            <person name="Nolan M."/>
            <person name="Lucas S."/>
            <person name="Hammon N."/>
            <person name="Deshpande S."/>
            <person name="Cheng J.F."/>
            <person name="Zeytun A."/>
            <person name="Tapia R."/>
            <person name="Goodwin L."/>
            <person name="Pitluck S."/>
            <person name="Liolios K."/>
            <person name="Pagani I."/>
            <person name="Ivanova N."/>
            <person name="Mavromatis K."/>
            <person name="Mikhailova N."/>
            <person name="Huntemann M."/>
            <person name="Pati A."/>
            <person name="Chen A."/>
            <person name="Palaniappan K."/>
            <person name="Land M."/>
            <person name="Hauser L."/>
            <person name="Brambilla E.M."/>
            <person name="Rohde M."/>
            <person name="Goker M."/>
            <person name="Woyke T."/>
            <person name="Bristow J."/>
            <person name="Eisen J.A."/>
            <person name="Markowitz V."/>
            <person name="Hugenholtz P."/>
            <person name="Kyrpides N.C."/>
            <person name="Klenk H.P."/>
            <person name="Detter J.C."/>
        </authorList>
    </citation>
    <scope>NUCLEOTIDE SEQUENCE [LARGE SCALE GENOMIC DNA]</scope>
    <source>
        <strain evidence="6">ATCC 33096 / DSM 2489 / 6091</strain>
    </source>
</reference>
<dbReference type="PANTHER" id="PTHR10434:SF11">
    <property type="entry name" value="1-ACYL-SN-GLYCEROL-3-PHOSPHATE ACYLTRANSFERASE"/>
    <property type="match status" value="1"/>
</dbReference>
<proteinExistence type="predicted"/>
<dbReference type="RefSeq" id="WP_013701599.1">
    <property type="nucleotide sequence ID" value="NC_015385.1"/>
</dbReference>
<keyword evidence="3 5" id="KW-0012">Acyltransferase</keyword>
<dbReference type="PANTHER" id="PTHR10434">
    <property type="entry name" value="1-ACYL-SN-GLYCEROL-3-PHOSPHATE ACYLTRANSFERASE"/>
    <property type="match status" value="1"/>
</dbReference>
<organism evidence="5 6">
    <name type="scientific">Treponema succinifaciens (strain ATCC 33096 / DSM 2489 / 6091)</name>
    <dbReference type="NCBI Taxonomy" id="869209"/>
    <lineage>
        <taxon>Bacteria</taxon>
        <taxon>Pseudomonadati</taxon>
        <taxon>Spirochaetota</taxon>
        <taxon>Spirochaetia</taxon>
        <taxon>Spirochaetales</taxon>
        <taxon>Treponemataceae</taxon>
        <taxon>Treponema</taxon>
    </lineage>
</organism>
<comment type="pathway">
    <text evidence="1">Lipid metabolism.</text>
</comment>
<dbReference type="STRING" id="869209.Tresu_1410"/>
<name>F2NSS8_TRES6</name>
<dbReference type="SUPFAM" id="SSF69593">
    <property type="entry name" value="Glycerol-3-phosphate (1)-acyltransferase"/>
    <property type="match status" value="1"/>
</dbReference>
<sequence length="254" mass="28947">MLGFITLLFCLGEVAFPTFMLCLVYPFSRKTALFWSDYITCQCARVVFAILKLYRKFQFLGDKENLKLLPEQFVVISNHQSLFDIVAYLKYFGGKKTRFVAKDTLGSVPMVGKMLKTQGHCMIPRHGSPSVAMSSIDSFASRVLQKKQIPVIFPEGTRTRDGNVGQFYAAGFRRLVEGTKLPVAVCALDGGWQISRLNSLFRNLHKGSYRVKVLKVYPFPETKEEEKRILEESRELIKSQLEEWRKLPVASSVV</sequence>
<evidence type="ECO:0000313" key="5">
    <source>
        <dbReference type="EMBL" id="AEB14316.1"/>
    </source>
</evidence>
<dbReference type="GeneID" id="302998571"/>
<protein>
    <submittedName>
        <fullName evidence="5">Phospholipid/glycerol acyltransferase</fullName>
    </submittedName>
</protein>
<dbReference type="Pfam" id="PF01553">
    <property type="entry name" value="Acyltransferase"/>
    <property type="match status" value="1"/>
</dbReference>
<accession>F2NSS8</accession>
<reference evidence="6" key="2">
    <citation type="submission" date="2011-04" db="EMBL/GenBank/DDBJ databases">
        <title>The complete genome of chromosome of Treponema succinifaciens DSM 2489.</title>
        <authorList>
            <person name="Lucas S."/>
            <person name="Copeland A."/>
            <person name="Lapidus A."/>
            <person name="Bruce D."/>
            <person name="Goodwin L."/>
            <person name="Pitluck S."/>
            <person name="Peters L."/>
            <person name="Kyrpides N."/>
            <person name="Mavromatis K."/>
            <person name="Ivanova N."/>
            <person name="Ovchinnikova G."/>
            <person name="Teshima H."/>
            <person name="Detter J.C."/>
            <person name="Tapia R."/>
            <person name="Han C."/>
            <person name="Land M."/>
            <person name="Hauser L."/>
            <person name="Markowitz V."/>
            <person name="Cheng J.-F."/>
            <person name="Hugenholtz P."/>
            <person name="Woyke T."/>
            <person name="Wu D."/>
            <person name="Gronow S."/>
            <person name="Wellnitz S."/>
            <person name="Brambilla E."/>
            <person name="Klenk H.-P."/>
            <person name="Eisen J.A."/>
        </authorList>
    </citation>
    <scope>NUCLEOTIDE SEQUENCE [LARGE SCALE GENOMIC DNA]</scope>
    <source>
        <strain evidence="6">ATCC 33096 / DSM 2489 / 6091</strain>
    </source>
</reference>
<dbReference type="GO" id="GO:0003841">
    <property type="term" value="F:1-acylglycerol-3-phosphate O-acyltransferase activity"/>
    <property type="evidence" value="ECO:0007669"/>
    <property type="project" value="TreeGrafter"/>
</dbReference>
<evidence type="ECO:0000259" key="4">
    <source>
        <dbReference type="SMART" id="SM00563"/>
    </source>
</evidence>
<dbReference type="KEGG" id="tsu:Tresu_1410"/>
<gene>
    <name evidence="5" type="ordered locus">Tresu_1410</name>
</gene>
<feature type="domain" description="Phospholipid/glycerol acyltransferase" evidence="4">
    <location>
        <begin position="73"/>
        <end position="191"/>
    </location>
</feature>
<dbReference type="OrthoDB" id="9803035at2"/>
<dbReference type="eggNOG" id="COG0204">
    <property type="taxonomic scope" value="Bacteria"/>
</dbReference>